<dbReference type="InterPro" id="IPR036179">
    <property type="entry name" value="Ig-like_dom_sf"/>
</dbReference>
<dbReference type="GO" id="GO:0005886">
    <property type="term" value="C:plasma membrane"/>
    <property type="evidence" value="ECO:0007669"/>
    <property type="project" value="TreeGrafter"/>
</dbReference>
<feature type="region of interest" description="Disordered" evidence="9">
    <location>
        <begin position="587"/>
        <end position="610"/>
    </location>
</feature>
<dbReference type="SUPFAM" id="SSF48726">
    <property type="entry name" value="Immunoglobulin"/>
    <property type="match status" value="2"/>
</dbReference>
<dbReference type="EMBL" id="CM004470">
    <property type="protein sequence ID" value="OCT90618.1"/>
    <property type="molecule type" value="Genomic_DNA"/>
</dbReference>
<proteinExistence type="predicted"/>
<evidence type="ECO:0000259" key="12">
    <source>
        <dbReference type="PROSITE" id="PS50835"/>
    </source>
</evidence>
<keyword evidence="7" id="KW-0325">Glycoprotein</keyword>
<evidence type="ECO:0000256" key="4">
    <source>
        <dbReference type="ARBA" id="ARBA00022989"/>
    </source>
</evidence>
<name>A0A974HUI8_XENLA</name>
<evidence type="ECO:0000256" key="7">
    <source>
        <dbReference type="ARBA" id="ARBA00023180"/>
    </source>
</evidence>
<keyword evidence="4 10" id="KW-1133">Transmembrane helix</keyword>
<keyword evidence="6" id="KW-1015">Disulfide bond</keyword>
<dbReference type="PANTHER" id="PTHR13869:SF42">
    <property type="match status" value="1"/>
</dbReference>
<organism evidence="13 14">
    <name type="scientific">Xenopus laevis</name>
    <name type="common">African clawed frog</name>
    <dbReference type="NCBI Taxonomy" id="8355"/>
    <lineage>
        <taxon>Eukaryota</taxon>
        <taxon>Metazoa</taxon>
        <taxon>Chordata</taxon>
        <taxon>Craniata</taxon>
        <taxon>Vertebrata</taxon>
        <taxon>Euteleostomi</taxon>
        <taxon>Amphibia</taxon>
        <taxon>Batrachia</taxon>
        <taxon>Anura</taxon>
        <taxon>Pipoidea</taxon>
        <taxon>Pipidae</taxon>
        <taxon>Xenopodinae</taxon>
        <taxon>Xenopus</taxon>
        <taxon>Xenopus</taxon>
    </lineage>
</organism>
<dbReference type="InterPro" id="IPR000920">
    <property type="entry name" value="Myelin_P0-rel"/>
</dbReference>
<sequence>MCGLLLLCSVLSLWGAVCGTPGQYCADQPAGVEVFAGDSVTFPCSFVFSRTLTGINNRAIVFQAGVDNYCGDRIYNSRYGNTTQEYQGRVSLVGDPQAQNGTITLTSVRTSDRKNFCCRVQLLNQNTIIEQWQNGGGTRLTVRGENEMTMHQPPFISALVGDTVTIPCNFSLSSKRKIQKKSVSSVQWRFGQFQSCGTVIYNSSTGAVRREDRERISVAGEGGASILIKRVTTNDRGWYCCGAQVTGDGHVYTTQRERGTNLIITGKTKQMKIKQPKEVTFPNSSTISCNFTLPEDEDPLWLGIYWMFGNPREGFAYHPHPELIHPRYRGKTRLVGQSDLYLEEVIGMDNTNFYCRVAMRLCGSTAANTIETLMGEGSGTLLHVMNVAPDPSDQTKIIAAAAGSVIIFILLILIILCLIKRKVGTFTGTNLLRIRRMSQRFPISLRDIRCMRSRSVPVTVPTAHAPEDAGQSRKKTRVGEDGDCELRGQDLRRGVSNKLGAFAQGDRAPLYRPLPPLGPPLCFRAQSIKGWRYTAWGRTEYEDAESVRREQETDMGYYTTVGEMTGASSDPSNSGEQLVYSTLDHTRPSIKHKPPRNSAQEILYADVQRK</sequence>
<gene>
    <name evidence="13" type="ORF">XELAEV_18019235mg</name>
</gene>
<dbReference type="SMART" id="SM00409">
    <property type="entry name" value="IG"/>
    <property type="match status" value="3"/>
</dbReference>
<dbReference type="Gene3D" id="2.60.40.10">
    <property type="entry name" value="Immunoglobulins"/>
    <property type="match status" value="3"/>
</dbReference>
<dbReference type="InterPro" id="IPR007110">
    <property type="entry name" value="Ig-like_dom"/>
</dbReference>
<dbReference type="OMA" id="WGRTEYE"/>
<reference evidence="14" key="1">
    <citation type="journal article" date="2016" name="Nature">
        <title>Genome evolution in the allotetraploid frog Xenopus laevis.</title>
        <authorList>
            <person name="Session A.M."/>
            <person name="Uno Y."/>
            <person name="Kwon T."/>
            <person name="Chapman J.A."/>
            <person name="Toyoda A."/>
            <person name="Takahashi S."/>
            <person name="Fukui A."/>
            <person name="Hikosaka A."/>
            <person name="Suzuki A."/>
            <person name="Kondo M."/>
            <person name="van Heeringen S.J."/>
            <person name="Quigley I."/>
            <person name="Heinz S."/>
            <person name="Ogino H."/>
            <person name="Ochi H."/>
            <person name="Hellsten U."/>
            <person name="Lyons J.B."/>
            <person name="Simakov O."/>
            <person name="Putnam N."/>
            <person name="Stites J."/>
            <person name="Kuroki Y."/>
            <person name="Tanaka T."/>
            <person name="Michiue T."/>
            <person name="Watanabe M."/>
            <person name="Bogdanovic O."/>
            <person name="Lister R."/>
            <person name="Georgiou G."/>
            <person name="Paranjpe S.S."/>
            <person name="van Kruijsbergen I."/>
            <person name="Shu S."/>
            <person name="Carlson J."/>
            <person name="Kinoshita T."/>
            <person name="Ohta Y."/>
            <person name="Mawaribuchi S."/>
            <person name="Jenkins J."/>
            <person name="Grimwood J."/>
            <person name="Schmutz J."/>
            <person name="Mitros T."/>
            <person name="Mozaffari S.V."/>
            <person name="Suzuki Y."/>
            <person name="Haramoto Y."/>
            <person name="Yamamoto T.S."/>
            <person name="Takagi C."/>
            <person name="Heald R."/>
            <person name="Miller K."/>
            <person name="Haudenschild C."/>
            <person name="Kitzman J."/>
            <person name="Nakayama T."/>
            <person name="Izutsu Y."/>
            <person name="Robert J."/>
            <person name="Fortriede J."/>
            <person name="Burns K."/>
            <person name="Lotay V."/>
            <person name="Karimi K."/>
            <person name="Yasuoka Y."/>
            <person name="Dichmann D.S."/>
            <person name="Flajnik M.F."/>
            <person name="Houston D.W."/>
            <person name="Shendure J."/>
            <person name="DuPasquier L."/>
            <person name="Vize P.D."/>
            <person name="Zorn A.M."/>
            <person name="Ito M."/>
            <person name="Marcotte E.M."/>
            <person name="Wallingford J.B."/>
            <person name="Ito Y."/>
            <person name="Asashima M."/>
            <person name="Ueno N."/>
            <person name="Matsuda Y."/>
            <person name="Veenstra G.J."/>
            <person name="Fujiyama A."/>
            <person name="Harland R.M."/>
            <person name="Taira M."/>
            <person name="Rokhsar D.S."/>
        </authorList>
    </citation>
    <scope>NUCLEOTIDE SEQUENCE [LARGE SCALE GENOMIC DNA]</scope>
    <source>
        <strain evidence="14">J</strain>
    </source>
</reference>
<evidence type="ECO:0000256" key="10">
    <source>
        <dbReference type="SAM" id="Phobius"/>
    </source>
</evidence>
<keyword evidence="3 11" id="KW-0732">Signal</keyword>
<feature type="chain" id="PRO_5037516705" description="Ig-like domain-containing protein" evidence="11">
    <location>
        <begin position="20"/>
        <end position="610"/>
    </location>
</feature>
<dbReference type="Pfam" id="PF07686">
    <property type="entry name" value="V-set"/>
    <property type="match status" value="2"/>
</dbReference>
<evidence type="ECO:0000256" key="6">
    <source>
        <dbReference type="ARBA" id="ARBA00023157"/>
    </source>
</evidence>
<keyword evidence="8" id="KW-0393">Immunoglobulin domain</keyword>
<evidence type="ECO:0000256" key="3">
    <source>
        <dbReference type="ARBA" id="ARBA00022729"/>
    </source>
</evidence>
<feature type="signal peptide" evidence="11">
    <location>
        <begin position="1"/>
        <end position="19"/>
    </location>
</feature>
<dbReference type="PROSITE" id="PS50835">
    <property type="entry name" value="IG_LIKE"/>
    <property type="match status" value="1"/>
</dbReference>
<keyword evidence="2 10" id="KW-0812">Transmembrane</keyword>
<feature type="region of interest" description="Disordered" evidence="9">
    <location>
        <begin position="460"/>
        <end position="483"/>
    </location>
</feature>
<comment type="subcellular location">
    <subcellularLocation>
        <location evidence="1">Membrane</location>
        <topology evidence="1">Single-pass type I membrane protein</topology>
    </subcellularLocation>
</comment>
<keyword evidence="5 10" id="KW-0472">Membrane</keyword>
<evidence type="ECO:0000313" key="13">
    <source>
        <dbReference type="EMBL" id="OCT90618.1"/>
    </source>
</evidence>
<evidence type="ECO:0000313" key="14">
    <source>
        <dbReference type="Proteomes" id="UP000694892"/>
    </source>
</evidence>
<dbReference type="InterPro" id="IPR013783">
    <property type="entry name" value="Ig-like_fold"/>
</dbReference>
<evidence type="ECO:0000256" key="1">
    <source>
        <dbReference type="ARBA" id="ARBA00004479"/>
    </source>
</evidence>
<evidence type="ECO:0000256" key="8">
    <source>
        <dbReference type="ARBA" id="ARBA00023319"/>
    </source>
</evidence>
<dbReference type="AlphaFoldDB" id="A0A974HUI8"/>
<dbReference type="PANTHER" id="PTHR13869">
    <property type="entry name" value="MYELIN P0 RELATED"/>
    <property type="match status" value="1"/>
</dbReference>
<feature type="domain" description="Ig-like" evidence="12">
    <location>
        <begin position="161"/>
        <end position="241"/>
    </location>
</feature>
<feature type="transmembrane region" description="Helical" evidence="10">
    <location>
        <begin position="397"/>
        <end position="419"/>
    </location>
</feature>
<accession>A0A974HUI8</accession>
<evidence type="ECO:0000256" key="2">
    <source>
        <dbReference type="ARBA" id="ARBA00022692"/>
    </source>
</evidence>
<protein>
    <recommendedName>
        <fullName evidence="12">Ig-like domain-containing protein</fullName>
    </recommendedName>
</protein>
<evidence type="ECO:0000256" key="9">
    <source>
        <dbReference type="SAM" id="MobiDB-lite"/>
    </source>
</evidence>
<evidence type="ECO:0000256" key="5">
    <source>
        <dbReference type="ARBA" id="ARBA00023136"/>
    </source>
</evidence>
<evidence type="ECO:0000256" key="11">
    <source>
        <dbReference type="SAM" id="SignalP"/>
    </source>
</evidence>
<feature type="compositionally biased region" description="Basic and acidic residues" evidence="9">
    <location>
        <begin position="465"/>
        <end position="483"/>
    </location>
</feature>
<dbReference type="Proteomes" id="UP000694892">
    <property type="component" value="Chromosome 3L"/>
</dbReference>
<dbReference type="InterPro" id="IPR013106">
    <property type="entry name" value="Ig_V-set"/>
</dbReference>
<dbReference type="InterPro" id="IPR003599">
    <property type="entry name" value="Ig_sub"/>
</dbReference>